<keyword evidence="6" id="KW-0472">Membrane</keyword>
<keyword evidence="4" id="KW-0067">ATP-binding</keyword>
<dbReference type="PANTHER" id="PTHR43289">
    <property type="entry name" value="MITOGEN-ACTIVATED PROTEIN KINASE KINASE KINASE 20-RELATED"/>
    <property type="match status" value="1"/>
</dbReference>
<keyword evidence="6" id="KW-0812">Transmembrane</keyword>
<dbReference type="EMBL" id="QTTT01000001">
    <property type="protein sequence ID" value="REE94839.1"/>
    <property type="molecule type" value="Genomic_DNA"/>
</dbReference>
<dbReference type="CDD" id="cd14014">
    <property type="entry name" value="STKc_PknB_like"/>
    <property type="match status" value="1"/>
</dbReference>
<dbReference type="AlphaFoldDB" id="A0A3D9SG11"/>
<dbReference type="OrthoDB" id="3915799at2"/>
<evidence type="ECO:0000256" key="2">
    <source>
        <dbReference type="ARBA" id="ARBA00022741"/>
    </source>
</evidence>
<keyword evidence="1" id="KW-0808">Transferase</keyword>
<feature type="region of interest" description="Disordered" evidence="5">
    <location>
        <begin position="297"/>
        <end position="342"/>
    </location>
</feature>
<dbReference type="GO" id="GO:0005524">
    <property type="term" value="F:ATP binding"/>
    <property type="evidence" value="ECO:0007669"/>
    <property type="project" value="UniProtKB-KW"/>
</dbReference>
<sequence length="372" mass="39595">MLRAGDPRRVGDHVVRARIGEGGQAVVYLGVTPDGRRVAIKLLRPLPVGDARARGDAAARFVQEVEATKRVARFCTAQVLEVGQMGERPYIVSEYVDGPSLKRLVAERGPHGGAALERLAVGTATALAAIHRVGVVHRDFNPNNVLMAADGPRVIDFGLARALEATTTSGPVMGTPAYLAPEQLSGRRVTPAADVFAWAATVVYAATGRPPFEGATMAALLHQILRGRPRLDGVPGPLRDVLAVCLEKDPGRRPTARQIMDRLLTLAPDDPLATRMDNPLPLPGPAVAEETVAEIDDPWPVTGPARTAWPEPPPSGSDTRPVRHTYLPHPHGTPTRPPRPAAPRRMTAAVQVLLAAVLAVLVTTVVVLVILL</sequence>
<evidence type="ECO:0000256" key="3">
    <source>
        <dbReference type="ARBA" id="ARBA00022777"/>
    </source>
</evidence>
<gene>
    <name evidence="8" type="ORF">DFJ69_0208</name>
</gene>
<keyword evidence="6" id="KW-1133">Transmembrane helix</keyword>
<evidence type="ECO:0000313" key="8">
    <source>
        <dbReference type="EMBL" id="REE94839.1"/>
    </source>
</evidence>
<evidence type="ECO:0000259" key="7">
    <source>
        <dbReference type="PROSITE" id="PS50011"/>
    </source>
</evidence>
<dbReference type="InterPro" id="IPR000719">
    <property type="entry name" value="Prot_kinase_dom"/>
</dbReference>
<evidence type="ECO:0000256" key="5">
    <source>
        <dbReference type="SAM" id="MobiDB-lite"/>
    </source>
</evidence>
<evidence type="ECO:0000256" key="4">
    <source>
        <dbReference type="ARBA" id="ARBA00022840"/>
    </source>
</evidence>
<dbReference type="InterPro" id="IPR011009">
    <property type="entry name" value="Kinase-like_dom_sf"/>
</dbReference>
<keyword evidence="2" id="KW-0547">Nucleotide-binding</keyword>
<keyword evidence="3 8" id="KW-0418">Kinase</keyword>
<dbReference type="Gene3D" id="3.30.200.20">
    <property type="entry name" value="Phosphorylase Kinase, domain 1"/>
    <property type="match status" value="1"/>
</dbReference>
<dbReference type="Pfam" id="PF00069">
    <property type="entry name" value="Pkinase"/>
    <property type="match status" value="1"/>
</dbReference>
<evidence type="ECO:0000313" key="9">
    <source>
        <dbReference type="Proteomes" id="UP000256661"/>
    </source>
</evidence>
<organism evidence="8 9">
    <name type="scientific">Thermomonospora umbrina</name>
    <dbReference type="NCBI Taxonomy" id="111806"/>
    <lineage>
        <taxon>Bacteria</taxon>
        <taxon>Bacillati</taxon>
        <taxon>Actinomycetota</taxon>
        <taxon>Actinomycetes</taxon>
        <taxon>Streptosporangiales</taxon>
        <taxon>Thermomonosporaceae</taxon>
        <taxon>Thermomonospora</taxon>
    </lineage>
</organism>
<feature type="domain" description="Protein kinase" evidence="7">
    <location>
        <begin position="13"/>
        <end position="266"/>
    </location>
</feature>
<protein>
    <submittedName>
        <fullName evidence="8">Serine/threonine protein kinase</fullName>
    </submittedName>
</protein>
<dbReference type="SUPFAM" id="SSF56112">
    <property type="entry name" value="Protein kinase-like (PK-like)"/>
    <property type="match status" value="1"/>
</dbReference>
<evidence type="ECO:0000256" key="6">
    <source>
        <dbReference type="SAM" id="Phobius"/>
    </source>
</evidence>
<feature type="transmembrane region" description="Helical" evidence="6">
    <location>
        <begin position="348"/>
        <end position="371"/>
    </location>
</feature>
<keyword evidence="9" id="KW-1185">Reference proteome</keyword>
<name>A0A3D9SG11_9ACTN</name>
<evidence type="ECO:0000256" key="1">
    <source>
        <dbReference type="ARBA" id="ARBA00022679"/>
    </source>
</evidence>
<dbReference type="Gene3D" id="1.10.510.10">
    <property type="entry name" value="Transferase(Phosphotransferase) domain 1"/>
    <property type="match status" value="1"/>
</dbReference>
<dbReference type="PROSITE" id="PS50011">
    <property type="entry name" value="PROTEIN_KINASE_DOM"/>
    <property type="match status" value="1"/>
</dbReference>
<dbReference type="GO" id="GO:0004674">
    <property type="term" value="F:protein serine/threonine kinase activity"/>
    <property type="evidence" value="ECO:0007669"/>
    <property type="project" value="UniProtKB-KW"/>
</dbReference>
<accession>A0A3D9SG11</accession>
<dbReference type="Proteomes" id="UP000256661">
    <property type="component" value="Unassembled WGS sequence"/>
</dbReference>
<comment type="caution">
    <text evidence="8">The sequence shown here is derived from an EMBL/GenBank/DDBJ whole genome shotgun (WGS) entry which is preliminary data.</text>
</comment>
<keyword evidence="8" id="KW-0723">Serine/threonine-protein kinase</keyword>
<reference evidence="8 9" key="1">
    <citation type="submission" date="2018-08" db="EMBL/GenBank/DDBJ databases">
        <title>Sequencing the genomes of 1000 actinobacteria strains.</title>
        <authorList>
            <person name="Klenk H.-P."/>
        </authorList>
    </citation>
    <scope>NUCLEOTIDE SEQUENCE [LARGE SCALE GENOMIC DNA]</scope>
    <source>
        <strain evidence="8 9">DSM 43927</strain>
    </source>
</reference>
<proteinExistence type="predicted"/>
<dbReference type="PANTHER" id="PTHR43289:SF34">
    <property type="entry name" value="SERINE_THREONINE-PROTEIN KINASE YBDM-RELATED"/>
    <property type="match status" value="1"/>
</dbReference>